<reference evidence="2" key="1">
    <citation type="submission" date="2023-04" db="EMBL/GenBank/DDBJ databases">
        <title>Phytophthora lilii NBRC 32176.</title>
        <authorList>
            <person name="Ichikawa N."/>
            <person name="Sato H."/>
            <person name="Tonouchi N."/>
        </authorList>
    </citation>
    <scope>NUCLEOTIDE SEQUENCE</scope>
    <source>
        <strain evidence="2">NBRC 32176</strain>
    </source>
</reference>
<protein>
    <submittedName>
        <fullName evidence="2">Unnamed protein product</fullName>
    </submittedName>
</protein>
<feature type="region of interest" description="Disordered" evidence="1">
    <location>
        <begin position="405"/>
        <end position="432"/>
    </location>
</feature>
<name>A0A9W6U6R9_9STRA</name>
<comment type="caution">
    <text evidence="2">The sequence shown here is derived from an EMBL/GenBank/DDBJ whole genome shotgun (WGS) entry which is preliminary data.</text>
</comment>
<evidence type="ECO:0000256" key="1">
    <source>
        <dbReference type="SAM" id="MobiDB-lite"/>
    </source>
</evidence>
<feature type="compositionally biased region" description="Low complexity" evidence="1">
    <location>
        <begin position="412"/>
        <end position="422"/>
    </location>
</feature>
<sequence>MGSAASTSSDGEGGRPRAVMVCHSSQELSLRNLLLTARGSGDVSDIDDIVIVTDSFPRERQQRADLLSRAQAAFVAVDPMLQRSPNLIETLSYLKDQRKTVISGPLTFFSRPSGAIGAVCLALSQWNPLLFAESERFAYWAEKYELLARSEADEGNNHPDISVDTPGAVDTTSSPKTFFVYCTDADGHANSIVEKFAHTNPAPGGVSLLGEVTRCQHNLEKDLAALRAANVVSFVITEACTANDDGARDFRQLFEHALAWGKPFLPIKEQRVFLSGWLALAMAGRLWYQVDATNLELVDTPYANITDCPCKVKDSCLATDFVVCANGLLAAPQRTLERSQVTSREEATMRIAKERAQILGLPAEAVESLCRRVEELVNSFSSDDDCESKNLAELHDAFGVSTTREAVEAEATDPLQQPQPEDLLPPEETEES</sequence>
<dbReference type="AlphaFoldDB" id="A0A9W6U6R9"/>
<evidence type="ECO:0000313" key="2">
    <source>
        <dbReference type="EMBL" id="GMF27100.1"/>
    </source>
</evidence>
<evidence type="ECO:0000313" key="3">
    <source>
        <dbReference type="Proteomes" id="UP001165083"/>
    </source>
</evidence>
<dbReference type="OrthoDB" id="2148946at2759"/>
<keyword evidence="3" id="KW-1185">Reference proteome</keyword>
<accession>A0A9W6U6R9</accession>
<gene>
    <name evidence="2" type="ORF">Plil01_001131200</name>
</gene>
<proteinExistence type="predicted"/>
<organism evidence="2 3">
    <name type="scientific">Phytophthora lilii</name>
    <dbReference type="NCBI Taxonomy" id="2077276"/>
    <lineage>
        <taxon>Eukaryota</taxon>
        <taxon>Sar</taxon>
        <taxon>Stramenopiles</taxon>
        <taxon>Oomycota</taxon>
        <taxon>Peronosporomycetes</taxon>
        <taxon>Peronosporales</taxon>
        <taxon>Peronosporaceae</taxon>
        <taxon>Phytophthora</taxon>
    </lineage>
</organism>
<dbReference type="EMBL" id="BSXW01000646">
    <property type="protein sequence ID" value="GMF27100.1"/>
    <property type="molecule type" value="Genomic_DNA"/>
</dbReference>
<dbReference type="Proteomes" id="UP001165083">
    <property type="component" value="Unassembled WGS sequence"/>
</dbReference>